<protein>
    <submittedName>
        <fullName evidence="1">Uncharacterized protein</fullName>
    </submittedName>
</protein>
<name>A0A448WRZ2_9PLAT</name>
<sequence>MTQGHSWLHYRTLGSSPAGGADEISSGEVKAAVYSCWGGKIFLGGRATRNSMKT</sequence>
<comment type="caution">
    <text evidence="1">The sequence shown here is derived from an EMBL/GenBank/DDBJ whole genome shotgun (WGS) entry which is preliminary data.</text>
</comment>
<evidence type="ECO:0000313" key="1">
    <source>
        <dbReference type="EMBL" id="VEL18780.1"/>
    </source>
</evidence>
<organism evidence="1 2">
    <name type="scientific">Protopolystoma xenopodis</name>
    <dbReference type="NCBI Taxonomy" id="117903"/>
    <lineage>
        <taxon>Eukaryota</taxon>
        <taxon>Metazoa</taxon>
        <taxon>Spiralia</taxon>
        <taxon>Lophotrochozoa</taxon>
        <taxon>Platyhelminthes</taxon>
        <taxon>Monogenea</taxon>
        <taxon>Polyopisthocotylea</taxon>
        <taxon>Polystomatidea</taxon>
        <taxon>Polystomatidae</taxon>
        <taxon>Protopolystoma</taxon>
    </lineage>
</organism>
<keyword evidence="2" id="KW-1185">Reference proteome</keyword>
<dbReference type="Proteomes" id="UP000784294">
    <property type="component" value="Unassembled WGS sequence"/>
</dbReference>
<reference evidence="1" key="1">
    <citation type="submission" date="2018-11" db="EMBL/GenBank/DDBJ databases">
        <authorList>
            <consortium name="Pathogen Informatics"/>
        </authorList>
    </citation>
    <scope>NUCLEOTIDE SEQUENCE</scope>
</reference>
<gene>
    <name evidence="1" type="ORF">PXEA_LOCUS12220</name>
</gene>
<dbReference type="EMBL" id="CAAALY010038603">
    <property type="protein sequence ID" value="VEL18780.1"/>
    <property type="molecule type" value="Genomic_DNA"/>
</dbReference>
<evidence type="ECO:0000313" key="2">
    <source>
        <dbReference type="Proteomes" id="UP000784294"/>
    </source>
</evidence>
<dbReference type="AlphaFoldDB" id="A0A448WRZ2"/>
<accession>A0A448WRZ2</accession>
<proteinExistence type="predicted"/>